<gene>
    <name evidence="2" type="ORF">GNY06_06820</name>
</gene>
<organism evidence="2 3">
    <name type="scientific">Elizabethkingia argenteiflava</name>
    <dbReference type="NCBI Taxonomy" id="2681556"/>
    <lineage>
        <taxon>Bacteria</taxon>
        <taxon>Pseudomonadati</taxon>
        <taxon>Bacteroidota</taxon>
        <taxon>Flavobacteriia</taxon>
        <taxon>Flavobacteriales</taxon>
        <taxon>Weeksellaceae</taxon>
        <taxon>Elizabethkingia</taxon>
    </lineage>
</organism>
<dbReference type="SUPFAM" id="SSF56954">
    <property type="entry name" value="Outer membrane efflux proteins (OEP)"/>
    <property type="match status" value="1"/>
</dbReference>
<evidence type="ECO:0000313" key="3">
    <source>
        <dbReference type="Proteomes" id="UP000553459"/>
    </source>
</evidence>
<dbReference type="EMBL" id="JAAABJ010000507">
    <property type="protein sequence ID" value="NAW51095.1"/>
    <property type="molecule type" value="Genomic_DNA"/>
</dbReference>
<proteinExistence type="inferred from homology"/>
<dbReference type="GO" id="GO:0015562">
    <property type="term" value="F:efflux transmembrane transporter activity"/>
    <property type="evidence" value="ECO:0007669"/>
    <property type="project" value="InterPro"/>
</dbReference>
<dbReference type="InterPro" id="IPR003423">
    <property type="entry name" value="OMP_efflux"/>
</dbReference>
<dbReference type="Pfam" id="PF02321">
    <property type="entry name" value="OEP"/>
    <property type="match status" value="1"/>
</dbReference>
<dbReference type="AlphaFoldDB" id="A0A845PTX6"/>
<sequence length="429" mass="48465">MKKYIKIGFSMAIINLSYTLSAQKIDTLFTKSNIDYITYIGLVGKNNLEYSAEKFKIKMAEANILSARVFPDPEFGFSFTDNGQRRMNMGYGFGSELSWTLELGGKRKARIEMAQNEAKLTRILLEDYFRKLRSDATLAYLTGIYNRYLLDVKLNSYQQMKKLAEADSIRFKLGAIAQVNARQSKLEAGTILSEVYAAQAELKSSLVNLSLFSGQRQRSSLFYPKEGFKGFDRNFLLQELIIIAQNNRTDLKIALQNKNISQNIIKLSKANRALDLGLSLSVSYNSYVKNVIAPTPSFTAVNAGISIPLKFSNNRSGELRASEYGKIQAEVLYEQTALNIEAEVTQAFYNYKSAQKQLALFNTGLLAEAKAILNGKIYSYKRGETSLLEVLEAHRTYNEVQQNYYQSLYQHAVALVELEKAAGIWDINF</sequence>
<accession>A0A845PTX6</accession>
<dbReference type="PANTHER" id="PTHR30203:SF24">
    <property type="entry name" value="BLR4935 PROTEIN"/>
    <property type="match status" value="1"/>
</dbReference>
<comment type="caution">
    <text evidence="2">The sequence shown here is derived from an EMBL/GenBank/DDBJ whole genome shotgun (WGS) entry which is preliminary data.</text>
</comment>
<name>A0A845PTX6_9FLAO</name>
<dbReference type="PANTHER" id="PTHR30203">
    <property type="entry name" value="OUTER MEMBRANE CATION EFFLUX PROTEIN"/>
    <property type="match status" value="1"/>
</dbReference>
<protein>
    <submittedName>
        <fullName evidence="2">TolC family protein</fullName>
    </submittedName>
</protein>
<evidence type="ECO:0000313" key="2">
    <source>
        <dbReference type="EMBL" id="NAW51095.1"/>
    </source>
</evidence>
<dbReference type="RefSeq" id="WP_166519381.1">
    <property type="nucleotide sequence ID" value="NZ_JAAABJ010000507.1"/>
</dbReference>
<dbReference type="Proteomes" id="UP000553459">
    <property type="component" value="Unassembled WGS sequence"/>
</dbReference>
<reference evidence="2 3" key="1">
    <citation type="submission" date="2019-11" db="EMBL/GenBank/DDBJ databases">
        <title>Characterization of Elizabethkingia argenteiflava sp. nov., isolated from inner surface of Soybean Pods.</title>
        <authorList>
            <person name="Mo S."/>
        </authorList>
    </citation>
    <scope>NUCLEOTIDE SEQUENCE [LARGE SCALE GENOMIC DNA]</scope>
    <source>
        <strain evidence="2 3">YB22</strain>
    </source>
</reference>
<evidence type="ECO:0000256" key="1">
    <source>
        <dbReference type="ARBA" id="ARBA00007613"/>
    </source>
</evidence>
<dbReference type="Gene3D" id="1.20.1600.10">
    <property type="entry name" value="Outer membrane efflux proteins (OEP)"/>
    <property type="match status" value="1"/>
</dbReference>
<dbReference type="InterPro" id="IPR010131">
    <property type="entry name" value="MdtP/NodT-like"/>
</dbReference>
<keyword evidence="3" id="KW-1185">Reference proteome</keyword>
<comment type="similarity">
    <text evidence="1">Belongs to the outer membrane factor (OMF) (TC 1.B.17) family.</text>
</comment>